<dbReference type="InterPro" id="IPR018114">
    <property type="entry name" value="TRYPSIN_HIS"/>
</dbReference>
<dbReference type="InterPro" id="IPR051333">
    <property type="entry name" value="CLIP_Serine_Protease"/>
</dbReference>
<feature type="signal peptide" evidence="1">
    <location>
        <begin position="1"/>
        <end position="17"/>
    </location>
</feature>
<keyword evidence="3" id="KW-0645">Protease</keyword>
<evidence type="ECO:0000313" key="3">
    <source>
        <dbReference type="EMBL" id="KAB8040914.1"/>
    </source>
</evidence>
<dbReference type="PRINTS" id="PR00722">
    <property type="entry name" value="CHYMOTRYPSIN"/>
</dbReference>
<dbReference type="SMART" id="SM00020">
    <property type="entry name" value="Tryp_SPc"/>
    <property type="match status" value="1"/>
</dbReference>
<accession>A0A6N6VXR0</accession>
<dbReference type="SUPFAM" id="SSF50494">
    <property type="entry name" value="Trypsin-like serine proteases"/>
    <property type="match status" value="1"/>
</dbReference>
<dbReference type="Proteomes" id="UP000437748">
    <property type="component" value="Unassembled WGS sequence"/>
</dbReference>
<keyword evidence="3" id="KW-0378">Hydrolase</keyword>
<dbReference type="Gene3D" id="2.40.10.10">
    <property type="entry name" value="Trypsin-like serine proteases"/>
    <property type="match status" value="1"/>
</dbReference>
<dbReference type="Pfam" id="PF00089">
    <property type="entry name" value="Trypsin"/>
    <property type="match status" value="1"/>
</dbReference>
<dbReference type="InterPro" id="IPR001314">
    <property type="entry name" value="Peptidase_S1A"/>
</dbReference>
<comment type="caution">
    <text evidence="3">The sequence shown here is derived from an EMBL/GenBank/DDBJ whole genome shotgun (WGS) entry which is preliminary data.</text>
</comment>
<sequence length="337" mass="37444">MSLKLILVFLSSIFVFSCGKTKKEEINGKNNENCGFIPEGFKSSNNTSSQYLVNGCANSIKSIKGENSTVYIALNKAKDKAAINGCSGTVISEHFILTAAHCLLGLDKNNLHGIKIIHGNNAYDLHESKVFSVSAIYSNPYYLIRAQNSSLGDIGLIKTKENLYKNGLTISKITIDNPSVNENVLSIGYGKTGDTHNDSFGLKRWNFSKATIPKNYNRDYFDGLFNDKYFKNAIFYKYLNPVYSKYPSDTFLISEKMALEQGQTCGGDSGGPQFVLRKGELVLISSTTGYNFTLQGNANVNDLCIDLKQSLNTRVAPYIDWIREVMKPHKEQPIVLQ</sequence>
<evidence type="ECO:0000256" key="1">
    <source>
        <dbReference type="SAM" id="SignalP"/>
    </source>
</evidence>
<organism evidence="3 4">
    <name type="scientific">Silvanigrella paludirubra</name>
    <dbReference type="NCBI Taxonomy" id="2499159"/>
    <lineage>
        <taxon>Bacteria</taxon>
        <taxon>Pseudomonadati</taxon>
        <taxon>Bdellovibrionota</taxon>
        <taxon>Oligoflexia</taxon>
        <taxon>Silvanigrellales</taxon>
        <taxon>Silvanigrellaceae</taxon>
        <taxon>Silvanigrella</taxon>
    </lineage>
</organism>
<dbReference type="PROSITE" id="PS50240">
    <property type="entry name" value="TRYPSIN_DOM"/>
    <property type="match status" value="1"/>
</dbReference>
<proteinExistence type="predicted"/>
<dbReference type="PANTHER" id="PTHR24260:SF132">
    <property type="entry name" value="PEPTIDASE S1 DOMAIN-CONTAINING PROTEIN"/>
    <property type="match status" value="1"/>
</dbReference>
<keyword evidence="4" id="KW-1185">Reference proteome</keyword>
<keyword evidence="1" id="KW-0732">Signal</keyword>
<dbReference type="PROSITE" id="PS51257">
    <property type="entry name" value="PROKAR_LIPOPROTEIN"/>
    <property type="match status" value="1"/>
</dbReference>
<dbReference type="AlphaFoldDB" id="A0A6N6VXR0"/>
<dbReference type="InterPro" id="IPR001254">
    <property type="entry name" value="Trypsin_dom"/>
</dbReference>
<dbReference type="PANTHER" id="PTHR24260">
    <property type="match status" value="1"/>
</dbReference>
<dbReference type="PROSITE" id="PS00134">
    <property type="entry name" value="TRYPSIN_HIS"/>
    <property type="match status" value="1"/>
</dbReference>
<evidence type="ECO:0000259" key="2">
    <source>
        <dbReference type="PROSITE" id="PS50240"/>
    </source>
</evidence>
<name>A0A6N6VXR0_9BACT</name>
<protein>
    <submittedName>
        <fullName evidence="3">Trypsin-like serine protease</fullName>
    </submittedName>
</protein>
<dbReference type="OrthoDB" id="5294294at2"/>
<reference evidence="3 4" key="1">
    <citation type="submission" date="2019-10" db="EMBL/GenBank/DDBJ databases">
        <title>New species of Slilvanegrellaceae.</title>
        <authorList>
            <person name="Pitt A."/>
            <person name="Hahn M.W."/>
        </authorList>
    </citation>
    <scope>NUCLEOTIDE SEQUENCE [LARGE SCALE GENOMIC DNA]</scope>
    <source>
        <strain evidence="3 4">SP-Ram-0.45-NSY-1</strain>
    </source>
</reference>
<dbReference type="InterPro" id="IPR043504">
    <property type="entry name" value="Peptidase_S1_PA_chymotrypsin"/>
</dbReference>
<dbReference type="GO" id="GO:0004252">
    <property type="term" value="F:serine-type endopeptidase activity"/>
    <property type="evidence" value="ECO:0007669"/>
    <property type="project" value="InterPro"/>
</dbReference>
<dbReference type="EMBL" id="WFLM01000001">
    <property type="protein sequence ID" value="KAB8040914.1"/>
    <property type="molecule type" value="Genomic_DNA"/>
</dbReference>
<evidence type="ECO:0000313" key="4">
    <source>
        <dbReference type="Proteomes" id="UP000437748"/>
    </source>
</evidence>
<dbReference type="RefSeq" id="WP_153418436.1">
    <property type="nucleotide sequence ID" value="NZ_WFLM01000001.1"/>
</dbReference>
<feature type="domain" description="Peptidase S1" evidence="2">
    <location>
        <begin position="52"/>
        <end position="327"/>
    </location>
</feature>
<dbReference type="InterPro" id="IPR009003">
    <property type="entry name" value="Peptidase_S1_PA"/>
</dbReference>
<gene>
    <name evidence="3" type="ORF">GCL60_03000</name>
</gene>
<dbReference type="GO" id="GO:0006508">
    <property type="term" value="P:proteolysis"/>
    <property type="evidence" value="ECO:0007669"/>
    <property type="project" value="UniProtKB-KW"/>
</dbReference>
<feature type="chain" id="PRO_5026671731" evidence="1">
    <location>
        <begin position="18"/>
        <end position="337"/>
    </location>
</feature>